<dbReference type="EMBL" id="UINC01112652">
    <property type="protein sequence ID" value="SVC81750.1"/>
    <property type="molecule type" value="Genomic_DNA"/>
</dbReference>
<organism evidence="2">
    <name type="scientific">marine metagenome</name>
    <dbReference type="NCBI Taxonomy" id="408172"/>
    <lineage>
        <taxon>unclassified sequences</taxon>
        <taxon>metagenomes</taxon>
        <taxon>ecological metagenomes</taxon>
    </lineage>
</organism>
<evidence type="ECO:0000313" key="2">
    <source>
        <dbReference type="EMBL" id="SVC81750.1"/>
    </source>
</evidence>
<protein>
    <recommendedName>
        <fullName evidence="1">3-keto-alpha-glucoside-1,2-lyase/3-keto-2-hydroxy-glucal hydratase domain-containing protein</fullName>
    </recommendedName>
</protein>
<gene>
    <name evidence="2" type="ORF">METZ01_LOCUS334604</name>
</gene>
<dbReference type="Gene3D" id="2.60.120.560">
    <property type="entry name" value="Exo-inulinase, domain 1"/>
    <property type="match status" value="1"/>
</dbReference>
<name>A0A382Q9V8_9ZZZZ</name>
<feature type="non-terminal residue" evidence="2">
    <location>
        <position position="134"/>
    </location>
</feature>
<dbReference type="GO" id="GO:0016787">
    <property type="term" value="F:hydrolase activity"/>
    <property type="evidence" value="ECO:0007669"/>
    <property type="project" value="InterPro"/>
</dbReference>
<accession>A0A382Q9V8</accession>
<sequence length="134" mass="14772">VKIFDDGYNPPFPMNRSYLTLFLLLSFAFAADLRADEAPKDDGFVSLFNGVDLKGWVGNTNGYKAVEGVLICQLNKSKGAKIYTAKEYADFIFQFDFKLTPGANNGVGIRAPLTGNPSKNAFEIQILDDSAKKY</sequence>
<feature type="non-terminal residue" evidence="2">
    <location>
        <position position="1"/>
    </location>
</feature>
<reference evidence="2" key="1">
    <citation type="submission" date="2018-05" db="EMBL/GenBank/DDBJ databases">
        <authorList>
            <person name="Lanie J.A."/>
            <person name="Ng W.-L."/>
            <person name="Kazmierczak K.M."/>
            <person name="Andrzejewski T.M."/>
            <person name="Davidsen T.M."/>
            <person name="Wayne K.J."/>
            <person name="Tettelin H."/>
            <person name="Glass J.I."/>
            <person name="Rusch D."/>
            <person name="Podicherti R."/>
            <person name="Tsui H.-C.T."/>
            <person name="Winkler M.E."/>
        </authorList>
    </citation>
    <scope>NUCLEOTIDE SEQUENCE</scope>
</reference>
<proteinExistence type="predicted"/>
<evidence type="ECO:0000259" key="1">
    <source>
        <dbReference type="Pfam" id="PF06439"/>
    </source>
</evidence>
<dbReference type="Pfam" id="PF06439">
    <property type="entry name" value="3keto-disac_hyd"/>
    <property type="match status" value="1"/>
</dbReference>
<dbReference type="AlphaFoldDB" id="A0A382Q9V8"/>
<dbReference type="InterPro" id="IPR010496">
    <property type="entry name" value="AL/BT2_dom"/>
</dbReference>
<feature type="domain" description="3-keto-alpha-glucoside-1,2-lyase/3-keto-2-hydroxy-glucal hydratase" evidence="1">
    <location>
        <begin position="43"/>
        <end position="132"/>
    </location>
</feature>